<dbReference type="EMBL" id="MCWU01000017">
    <property type="protein sequence ID" value="PMJ67731.1"/>
    <property type="molecule type" value="Genomic_DNA"/>
</dbReference>
<proteinExistence type="predicted"/>
<organism evidence="1 2">
    <name type="scientific">Vibrio splendidus</name>
    <dbReference type="NCBI Taxonomy" id="29497"/>
    <lineage>
        <taxon>Bacteria</taxon>
        <taxon>Pseudomonadati</taxon>
        <taxon>Pseudomonadota</taxon>
        <taxon>Gammaproteobacteria</taxon>
        <taxon>Vibrionales</taxon>
        <taxon>Vibrionaceae</taxon>
        <taxon>Vibrio</taxon>
    </lineage>
</organism>
<protein>
    <submittedName>
        <fullName evidence="1">Uncharacterized protein</fullName>
    </submittedName>
</protein>
<gene>
    <name evidence="1" type="ORF">BCU17_16340</name>
</gene>
<reference evidence="2" key="1">
    <citation type="submission" date="2016-07" db="EMBL/GenBank/DDBJ databases">
        <title>Nontailed viruses are major unrecognized killers of bacteria in the ocean.</title>
        <authorList>
            <person name="Kauffman K."/>
            <person name="Hussain F."/>
            <person name="Yang J."/>
            <person name="Arevalo P."/>
            <person name="Brown J."/>
            <person name="Cutler M."/>
            <person name="Kelly L."/>
            <person name="Polz M.F."/>
        </authorList>
    </citation>
    <scope>NUCLEOTIDE SEQUENCE [LARGE SCALE GENOMIC DNA]</scope>
    <source>
        <strain evidence="2">10N.261.55.E11</strain>
    </source>
</reference>
<name>A0A2N7FEL0_VIBSP</name>
<dbReference type="Proteomes" id="UP000235330">
    <property type="component" value="Unassembled WGS sequence"/>
</dbReference>
<dbReference type="AlphaFoldDB" id="A0A2N7FEL0"/>
<sequence>MLAPYNSIESGSVAWWLNQYKPRITELTKKPYAAVFVPKKAHIIATSNNKNSKDIIRGIPSLFIEFSHIENHKIAHT</sequence>
<evidence type="ECO:0000313" key="1">
    <source>
        <dbReference type="EMBL" id="PMJ67731.1"/>
    </source>
</evidence>
<comment type="caution">
    <text evidence="1">The sequence shown here is derived from an EMBL/GenBank/DDBJ whole genome shotgun (WGS) entry which is preliminary data.</text>
</comment>
<evidence type="ECO:0000313" key="2">
    <source>
        <dbReference type="Proteomes" id="UP000235330"/>
    </source>
</evidence>
<accession>A0A2N7FEL0</accession>